<evidence type="ECO:0000256" key="3">
    <source>
        <dbReference type="ARBA" id="ARBA00023163"/>
    </source>
</evidence>
<protein>
    <submittedName>
        <fullName evidence="5">MarR family transcriptional regulator</fullName>
    </submittedName>
</protein>
<comment type="caution">
    <text evidence="5">The sequence shown here is derived from an EMBL/GenBank/DDBJ whole genome shotgun (WGS) entry which is preliminary data.</text>
</comment>
<dbReference type="Gene3D" id="1.10.10.10">
    <property type="entry name" value="Winged helix-like DNA-binding domain superfamily/Winged helix DNA-binding domain"/>
    <property type="match status" value="1"/>
</dbReference>
<dbReference type="SMART" id="SM00347">
    <property type="entry name" value="HTH_MARR"/>
    <property type="match status" value="1"/>
</dbReference>
<keyword evidence="2" id="KW-0238">DNA-binding</keyword>
<dbReference type="EMBL" id="JACOOL010000011">
    <property type="protein sequence ID" value="MBC5637969.1"/>
    <property type="molecule type" value="Genomic_DNA"/>
</dbReference>
<dbReference type="PROSITE" id="PS50995">
    <property type="entry name" value="HTH_MARR_2"/>
    <property type="match status" value="1"/>
</dbReference>
<keyword evidence="1" id="KW-0805">Transcription regulation</keyword>
<evidence type="ECO:0000313" key="6">
    <source>
        <dbReference type="Proteomes" id="UP000637359"/>
    </source>
</evidence>
<dbReference type="PRINTS" id="PR00598">
    <property type="entry name" value="HTHMARR"/>
</dbReference>
<proteinExistence type="predicted"/>
<accession>A0A923RJF5</accession>
<evidence type="ECO:0000256" key="1">
    <source>
        <dbReference type="ARBA" id="ARBA00023015"/>
    </source>
</evidence>
<evidence type="ECO:0000259" key="4">
    <source>
        <dbReference type="PROSITE" id="PS50995"/>
    </source>
</evidence>
<reference evidence="5" key="1">
    <citation type="submission" date="2020-08" db="EMBL/GenBank/DDBJ databases">
        <title>Genome public.</title>
        <authorList>
            <person name="Liu C."/>
            <person name="Sun Q."/>
        </authorList>
    </citation>
    <scope>NUCLEOTIDE SEQUENCE</scope>
    <source>
        <strain evidence="5">BX22</strain>
    </source>
</reference>
<name>A0A923RJF5_9BACI</name>
<dbReference type="AlphaFoldDB" id="A0A923RJF5"/>
<dbReference type="Pfam" id="PF01047">
    <property type="entry name" value="MarR"/>
    <property type="match status" value="1"/>
</dbReference>
<sequence>MERQIEEHIGYQIRVAAHLFHNQFNEQLAKYDVTVAQSRVLFLLVEKGPQMQGELQQQLYIKASTMNGIIESLLNKQLIEKKECPQDKRSRMITLTEKGRMIDQSLWDDVSETEERILKGFKKEEIALLWIWLERIKDNIMDMKEGK</sequence>
<dbReference type="InterPro" id="IPR036388">
    <property type="entry name" value="WH-like_DNA-bd_sf"/>
</dbReference>
<evidence type="ECO:0000313" key="5">
    <source>
        <dbReference type="EMBL" id="MBC5637969.1"/>
    </source>
</evidence>
<dbReference type="PANTHER" id="PTHR42756">
    <property type="entry name" value="TRANSCRIPTIONAL REGULATOR, MARR"/>
    <property type="match status" value="1"/>
</dbReference>
<dbReference type="InterPro" id="IPR000835">
    <property type="entry name" value="HTH_MarR-typ"/>
</dbReference>
<evidence type="ECO:0000256" key="2">
    <source>
        <dbReference type="ARBA" id="ARBA00023125"/>
    </source>
</evidence>
<keyword evidence="3" id="KW-0804">Transcription</keyword>
<dbReference type="RefSeq" id="WP_186870679.1">
    <property type="nucleotide sequence ID" value="NZ_JACOOL010000011.1"/>
</dbReference>
<dbReference type="SUPFAM" id="SSF46785">
    <property type="entry name" value="Winged helix' DNA-binding domain"/>
    <property type="match status" value="1"/>
</dbReference>
<dbReference type="PANTHER" id="PTHR42756:SF1">
    <property type="entry name" value="TRANSCRIPTIONAL REPRESSOR OF EMRAB OPERON"/>
    <property type="match status" value="1"/>
</dbReference>
<gene>
    <name evidence="5" type="ORF">H8S33_14325</name>
</gene>
<dbReference type="GO" id="GO:0003677">
    <property type="term" value="F:DNA binding"/>
    <property type="evidence" value="ECO:0007669"/>
    <property type="project" value="UniProtKB-KW"/>
</dbReference>
<dbReference type="GO" id="GO:0003700">
    <property type="term" value="F:DNA-binding transcription factor activity"/>
    <property type="evidence" value="ECO:0007669"/>
    <property type="project" value="InterPro"/>
</dbReference>
<feature type="domain" description="HTH marR-type" evidence="4">
    <location>
        <begin position="1"/>
        <end position="138"/>
    </location>
</feature>
<keyword evidence="6" id="KW-1185">Reference proteome</keyword>
<dbReference type="Proteomes" id="UP000637359">
    <property type="component" value="Unassembled WGS sequence"/>
</dbReference>
<organism evidence="5 6">
    <name type="scientific">Ornithinibacillus hominis</name>
    <dbReference type="NCBI Taxonomy" id="2763055"/>
    <lineage>
        <taxon>Bacteria</taxon>
        <taxon>Bacillati</taxon>
        <taxon>Bacillota</taxon>
        <taxon>Bacilli</taxon>
        <taxon>Bacillales</taxon>
        <taxon>Bacillaceae</taxon>
        <taxon>Ornithinibacillus</taxon>
    </lineage>
</organism>
<dbReference type="InterPro" id="IPR036390">
    <property type="entry name" value="WH_DNA-bd_sf"/>
</dbReference>